<evidence type="ECO:0000256" key="1">
    <source>
        <dbReference type="SAM" id="MobiDB-lite"/>
    </source>
</evidence>
<feature type="region of interest" description="Disordered" evidence="1">
    <location>
        <begin position="1"/>
        <end position="44"/>
    </location>
</feature>
<organism evidence="2 3">
    <name type="scientific">Desulfocucumis palustris</name>
    <dbReference type="NCBI Taxonomy" id="1898651"/>
    <lineage>
        <taxon>Bacteria</taxon>
        <taxon>Bacillati</taxon>
        <taxon>Bacillota</taxon>
        <taxon>Clostridia</taxon>
        <taxon>Eubacteriales</taxon>
        <taxon>Desulfocucumaceae</taxon>
        <taxon>Desulfocucumis</taxon>
    </lineage>
</organism>
<sequence length="44" mass="4731">MEISPRFKHRPKTRSINKHGAKGETGQGKSTLRPEPGDNSAAAS</sequence>
<evidence type="ECO:0000313" key="2">
    <source>
        <dbReference type="EMBL" id="GBF34291.1"/>
    </source>
</evidence>
<protein>
    <submittedName>
        <fullName evidence="2">Uncharacterized protein</fullName>
    </submittedName>
</protein>
<gene>
    <name evidence="2" type="ORF">DCCM_3403</name>
</gene>
<feature type="compositionally biased region" description="Basic residues" evidence="1">
    <location>
        <begin position="1"/>
        <end position="20"/>
    </location>
</feature>
<dbReference type="Proteomes" id="UP000239549">
    <property type="component" value="Unassembled WGS sequence"/>
</dbReference>
<proteinExistence type="predicted"/>
<evidence type="ECO:0000313" key="3">
    <source>
        <dbReference type="Proteomes" id="UP000239549"/>
    </source>
</evidence>
<dbReference type="EMBL" id="BFAV01000130">
    <property type="protein sequence ID" value="GBF34291.1"/>
    <property type="molecule type" value="Genomic_DNA"/>
</dbReference>
<dbReference type="AlphaFoldDB" id="A0A2L2XK53"/>
<keyword evidence="3" id="KW-1185">Reference proteome</keyword>
<reference evidence="3" key="1">
    <citation type="submission" date="2018-02" db="EMBL/GenBank/DDBJ databases">
        <title>Genome sequence of Desulfocucumis palustris strain NAW-5.</title>
        <authorList>
            <person name="Watanabe M."/>
            <person name="Kojima H."/>
            <person name="Fukui M."/>
        </authorList>
    </citation>
    <scope>NUCLEOTIDE SEQUENCE [LARGE SCALE GENOMIC DNA]</scope>
    <source>
        <strain evidence="3">NAW-5</strain>
    </source>
</reference>
<name>A0A2L2XK53_9FIRM</name>
<comment type="caution">
    <text evidence="2">The sequence shown here is derived from an EMBL/GenBank/DDBJ whole genome shotgun (WGS) entry which is preliminary data.</text>
</comment>
<accession>A0A2L2XK53</accession>